<keyword evidence="3" id="KW-1185">Reference proteome</keyword>
<evidence type="ECO:0008006" key="4">
    <source>
        <dbReference type="Google" id="ProtNLM"/>
    </source>
</evidence>
<proteinExistence type="predicted"/>
<feature type="signal peptide" evidence="1">
    <location>
        <begin position="1"/>
        <end position="27"/>
    </location>
</feature>
<dbReference type="OMA" id="TRTPVEY"/>
<reference evidence="2" key="3">
    <citation type="submission" date="2015-02" db="UniProtKB">
        <authorList>
            <consortium name="EnsemblProtists"/>
        </authorList>
    </citation>
    <scope>IDENTIFICATION</scope>
    <source>
        <strain evidence="2">DAOM BR144</strain>
    </source>
</reference>
<protein>
    <recommendedName>
        <fullName evidence="4">Ig-like domain-containing protein</fullName>
    </recommendedName>
</protein>
<organism evidence="2 3">
    <name type="scientific">Globisporangium ultimum (strain ATCC 200006 / CBS 805.95 / DAOM BR144)</name>
    <name type="common">Pythium ultimum</name>
    <dbReference type="NCBI Taxonomy" id="431595"/>
    <lineage>
        <taxon>Eukaryota</taxon>
        <taxon>Sar</taxon>
        <taxon>Stramenopiles</taxon>
        <taxon>Oomycota</taxon>
        <taxon>Peronosporomycetes</taxon>
        <taxon>Pythiales</taxon>
        <taxon>Pythiaceae</taxon>
        <taxon>Globisporangium</taxon>
    </lineage>
</organism>
<dbReference type="EMBL" id="GL376560">
    <property type="status" value="NOT_ANNOTATED_CDS"/>
    <property type="molecule type" value="Genomic_DNA"/>
</dbReference>
<sequence length="124" mass="13507">MTRRRGHVPWPILLVLVACITSSFVGAHPSLISCVCGTMHATTAVVSTSSSKGQAAKYALPSCVADVFAQTGIRWYINGPVQPGIKYWTRTPVEYTSGRAAKRLISLGYRCSRTQLYDPTEVDT</sequence>
<evidence type="ECO:0000313" key="2">
    <source>
        <dbReference type="EnsemblProtists" id="PYU1_T007061"/>
    </source>
</evidence>
<reference evidence="3" key="2">
    <citation type="submission" date="2010-04" db="EMBL/GenBank/DDBJ databases">
        <authorList>
            <person name="Buell R."/>
            <person name="Hamilton J."/>
            <person name="Hostetler J."/>
        </authorList>
    </citation>
    <scope>NUCLEOTIDE SEQUENCE [LARGE SCALE GENOMIC DNA]</scope>
    <source>
        <strain evidence="3">DAOM:BR144</strain>
    </source>
</reference>
<dbReference type="VEuPathDB" id="FungiDB:PYU1_G007046"/>
<evidence type="ECO:0000256" key="1">
    <source>
        <dbReference type="SAM" id="SignalP"/>
    </source>
</evidence>
<accession>K3WQ19</accession>
<feature type="chain" id="PRO_5003872279" description="Ig-like domain-containing protein" evidence="1">
    <location>
        <begin position="28"/>
        <end position="124"/>
    </location>
</feature>
<evidence type="ECO:0000313" key="3">
    <source>
        <dbReference type="Proteomes" id="UP000019132"/>
    </source>
</evidence>
<keyword evidence="1" id="KW-0732">Signal</keyword>
<dbReference type="Proteomes" id="UP000019132">
    <property type="component" value="Unassembled WGS sequence"/>
</dbReference>
<name>K3WQ19_GLOUD</name>
<dbReference type="HOGENOM" id="CLU_153522_0_0_1"/>
<reference evidence="3" key="1">
    <citation type="journal article" date="2010" name="Genome Biol.">
        <title>Genome sequence of the necrotrophic plant pathogen Pythium ultimum reveals original pathogenicity mechanisms and effector repertoire.</title>
        <authorList>
            <person name="Levesque C.A."/>
            <person name="Brouwer H."/>
            <person name="Cano L."/>
            <person name="Hamilton J.P."/>
            <person name="Holt C."/>
            <person name="Huitema E."/>
            <person name="Raffaele S."/>
            <person name="Robideau G.P."/>
            <person name="Thines M."/>
            <person name="Win J."/>
            <person name="Zerillo M.M."/>
            <person name="Beakes G.W."/>
            <person name="Boore J.L."/>
            <person name="Busam D."/>
            <person name="Dumas B."/>
            <person name="Ferriera S."/>
            <person name="Fuerstenberg S.I."/>
            <person name="Gachon C.M."/>
            <person name="Gaulin E."/>
            <person name="Govers F."/>
            <person name="Grenville-Briggs L."/>
            <person name="Horner N."/>
            <person name="Hostetler J."/>
            <person name="Jiang R.H."/>
            <person name="Johnson J."/>
            <person name="Krajaejun T."/>
            <person name="Lin H."/>
            <person name="Meijer H.J."/>
            <person name="Moore B."/>
            <person name="Morris P."/>
            <person name="Phuntmart V."/>
            <person name="Puiu D."/>
            <person name="Shetty J."/>
            <person name="Stajich J.E."/>
            <person name="Tripathy S."/>
            <person name="Wawra S."/>
            <person name="van West P."/>
            <person name="Whitty B.R."/>
            <person name="Coutinho P.M."/>
            <person name="Henrissat B."/>
            <person name="Martin F."/>
            <person name="Thomas P.D."/>
            <person name="Tyler B.M."/>
            <person name="De Vries R.P."/>
            <person name="Kamoun S."/>
            <person name="Yandell M."/>
            <person name="Tisserat N."/>
            <person name="Buell C.R."/>
        </authorList>
    </citation>
    <scope>NUCLEOTIDE SEQUENCE</scope>
    <source>
        <strain evidence="3">DAOM:BR144</strain>
    </source>
</reference>
<dbReference type="AlphaFoldDB" id="K3WQ19"/>
<dbReference type="PROSITE" id="PS51257">
    <property type="entry name" value="PROKAR_LIPOPROTEIN"/>
    <property type="match status" value="1"/>
</dbReference>
<dbReference type="EnsemblProtists" id="PYU1_T007061">
    <property type="protein sequence ID" value="PYU1_T007061"/>
    <property type="gene ID" value="PYU1_G007046"/>
</dbReference>
<dbReference type="eggNOG" id="ENOG502SAYE">
    <property type="taxonomic scope" value="Eukaryota"/>
</dbReference>
<dbReference type="InParanoid" id="K3WQ19"/>